<dbReference type="GO" id="GO:0004190">
    <property type="term" value="F:aspartic-type endopeptidase activity"/>
    <property type="evidence" value="ECO:0007669"/>
    <property type="project" value="InterPro"/>
</dbReference>
<dbReference type="WBParaSite" id="GPUH_0000440501-mRNA-1">
    <property type="protein sequence ID" value="GPUH_0000440501-mRNA-1"/>
    <property type="gene ID" value="GPUH_0000440501"/>
</dbReference>
<keyword evidence="4" id="KW-1185">Reference proteome</keyword>
<reference evidence="3 4" key="2">
    <citation type="submission" date="2018-11" db="EMBL/GenBank/DDBJ databases">
        <authorList>
            <consortium name="Pathogen Informatics"/>
        </authorList>
    </citation>
    <scope>NUCLEOTIDE SEQUENCE [LARGE SCALE GENOMIC DNA]</scope>
</reference>
<dbReference type="SUPFAM" id="SSF50630">
    <property type="entry name" value="Acid proteases"/>
    <property type="match status" value="1"/>
</dbReference>
<dbReference type="GO" id="GO:0005764">
    <property type="term" value="C:lysosome"/>
    <property type="evidence" value="ECO:0007669"/>
    <property type="project" value="TreeGrafter"/>
</dbReference>
<dbReference type="EMBL" id="UYRT01008261">
    <property type="protein sequence ID" value="VDK44601.1"/>
    <property type="molecule type" value="Genomic_DNA"/>
</dbReference>
<reference evidence="5" key="1">
    <citation type="submission" date="2016-06" db="UniProtKB">
        <authorList>
            <consortium name="WormBaseParasite"/>
        </authorList>
    </citation>
    <scope>IDENTIFICATION</scope>
</reference>
<dbReference type="PROSITE" id="PS00141">
    <property type="entry name" value="ASP_PROTEASE"/>
    <property type="match status" value="1"/>
</dbReference>
<protein>
    <submittedName>
        <fullName evidence="5">Peptidase A1 domain-containing protein</fullName>
    </submittedName>
</protein>
<dbReference type="PROSITE" id="PS51767">
    <property type="entry name" value="PEPTIDASE_A1"/>
    <property type="match status" value="1"/>
</dbReference>
<feature type="domain" description="Peptidase A1" evidence="2">
    <location>
        <begin position="81"/>
        <end position="129"/>
    </location>
</feature>
<comment type="similarity">
    <text evidence="1">Belongs to the peptidase A1 family.</text>
</comment>
<organism evidence="5">
    <name type="scientific">Gongylonema pulchrum</name>
    <dbReference type="NCBI Taxonomy" id="637853"/>
    <lineage>
        <taxon>Eukaryota</taxon>
        <taxon>Metazoa</taxon>
        <taxon>Ecdysozoa</taxon>
        <taxon>Nematoda</taxon>
        <taxon>Chromadorea</taxon>
        <taxon>Rhabditida</taxon>
        <taxon>Spirurina</taxon>
        <taxon>Spiruromorpha</taxon>
        <taxon>Spiruroidea</taxon>
        <taxon>Gongylonematidae</taxon>
        <taxon>Gongylonema</taxon>
    </lineage>
</organism>
<dbReference type="AlphaFoldDB" id="A0A183D6Q7"/>
<dbReference type="Gene3D" id="2.40.70.10">
    <property type="entry name" value="Acid Proteases"/>
    <property type="match status" value="1"/>
</dbReference>
<sequence>CSTDKNFTDIATDFRVPLRKQESIRSRLARVSSLQAYGEQLRIHYQKKLLRYFGESNSNLTRVNLQSEIDEMLRNYMDAQYYGEISIGTPAQNFTVVFDTGSSNLWVPSVKCPLLDIACTYDLNVIYEM</sequence>
<dbReference type="Pfam" id="PF00026">
    <property type="entry name" value="Asp"/>
    <property type="match status" value="1"/>
</dbReference>
<gene>
    <name evidence="3" type="ORF">GPUH_LOCUS4398</name>
</gene>
<evidence type="ECO:0000313" key="4">
    <source>
        <dbReference type="Proteomes" id="UP000271098"/>
    </source>
</evidence>
<dbReference type="GO" id="GO:0006508">
    <property type="term" value="P:proteolysis"/>
    <property type="evidence" value="ECO:0007669"/>
    <property type="project" value="InterPro"/>
</dbReference>
<evidence type="ECO:0000313" key="3">
    <source>
        <dbReference type="EMBL" id="VDK44601.1"/>
    </source>
</evidence>
<dbReference type="PANTHER" id="PTHR47966">
    <property type="entry name" value="BETA-SITE APP-CLEAVING ENZYME, ISOFORM A-RELATED"/>
    <property type="match status" value="1"/>
</dbReference>
<dbReference type="Proteomes" id="UP000271098">
    <property type="component" value="Unassembled WGS sequence"/>
</dbReference>
<dbReference type="InterPro" id="IPR033121">
    <property type="entry name" value="PEPTIDASE_A1"/>
</dbReference>
<evidence type="ECO:0000259" key="2">
    <source>
        <dbReference type="PROSITE" id="PS51767"/>
    </source>
</evidence>
<dbReference type="InterPro" id="IPR001461">
    <property type="entry name" value="Aspartic_peptidase_A1"/>
</dbReference>
<dbReference type="OrthoDB" id="771136at2759"/>
<dbReference type="InterPro" id="IPR021109">
    <property type="entry name" value="Peptidase_aspartic_dom_sf"/>
</dbReference>
<evidence type="ECO:0000256" key="1">
    <source>
        <dbReference type="ARBA" id="ARBA00007447"/>
    </source>
</evidence>
<evidence type="ECO:0000313" key="5">
    <source>
        <dbReference type="WBParaSite" id="GPUH_0000440501-mRNA-1"/>
    </source>
</evidence>
<accession>A0A183D6Q7</accession>
<dbReference type="PANTHER" id="PTHR47966:SF51">
    <property type="entry name" value="BETA-SITE APP-CLEAVING ENZYME, ISOFORM A-RELATED"/>
    <property type="match status" value="1"/>
</dbReference>
<proteinExistence type="inferred from homology"/>
<dbReference type="InterPro" id="IPR001969">
    <property type="entry name" value="Aspartic_peptidase_AS"/>
</dbReference>
<name>A0A183D6Q7_9BILA</name>